<keyword evidence="2" id="KW-1185">Reference proteome</keyword>
<dbReference type="RefSeq" id="WP_188698254.1">
    <property type="nucleotide sequence ID" value="NZ_BMLY01000010.1"/>
</dbReference>
<sequence>MSVSYVPTTGGSTLSLGLTTPRIDDSNKLTGVNPQIAPQHDYMADFDHDMTTYIRPAAALANNAIQTIYDQLTQVQASLTKQHPQIANSNWDVVLQDGQLKVTGKLSDSDRTWLQNSLNANTNLVNAARSYSSAIVTYYQGAPDHQQVPSLMGQDGRAYDGVADNINGRLPLRYIANWSLVSKPGITQQGSAQTVNIARKFITAPRYKVTA</sequence>
<reference evidence="2" key="1">
    <citation type="journal article" date="2019" name="Int. J. Syst. Evol. Microbiol.">
        <title>The Global Catalogue of Microorganisms (GCM) 10K type strain sequencing project: providing services to taxonomists for standard genome sequencing and annotation.</title>
        <authorList>
            <consortium name="The Broad Institute Genomics Platform"/>
            <consortium name="The Broad Institute Genome Sequencing Center for Infectious Disease"/>
            <person name="Wu L."/>
            <person name="Ma J."/>
        </authorList>
    </citation>
    <scope>NUCLEOTIDE SEQUENCE [LARGE SCALE GENOMIC DNA]</scope>
    <source>
        <strain evidence="2">CGMCC 1.8860</strain>
    </source>
</reference>
<protein>
    <submittedName>
        <fullName evidence="1">Uncharacterized protein</fullName>
    </submittedName>
</protein>
<comment type="caution">
    <text evidence="1">The sequence shown here is derived from an EMBL/GenBank/DDBJ whole genome shotgun (WGS) entry which is preliminary data.</text>
</comment>
<dbReference type="Proteomes" id="UP000621859">
    <property type="component" value="Unassembled WGS sequence"/>
</dbReference>
<name>A0ABQ2PRQ3_9NEIS</name>
<gene>
    <name evidence="1" type="ORF">GCM10010971_39460</name>
</gene>
<evidence type="ECO:0000313" key="1">
    <source>
        <dbReference type="EMBL" id="GGP28127.1"/>
    </source>
</evidence>
<organism evidence="1 2">
    <name type="scientific">Silvimonas amylolytica</name>
    <dbReference type="NCBI Taxonomy" id="449663"/>
    <lineage>
        <taxon>Bacteria</taxon>
        <taxon>Pseudomonadati</taxon>
        <taxon>Pseudomonadota</taxon>
        <taxon>Betaproteobacteria</taxon>
        <taxon>Neisseriales</taxon>
        <taxon>Chitinibacteraceae</taxon>
        <taxon>Silvimonas</taxon>
    </lineage>
</organism>
<proteinExistence type="predicted"/>
<dbReference type="EMBL" id="BMLY01000010">
    <property type="protein sequence ID" value="GGP28127.1"/>
    <property type="molecule type" value="Genomic_DNA"/>
</dbReference>
<accession>A0ABQ2PRQ3</accession>
<evidence type="ECO:0000313" key="2">
    <source>
        <dbReference type="Proteomes" id="UP000621859"/>
    </source>
</evidence>